<dbReference type="Gene3D" id="3.40.50.620">
    <property type="entry name" value="HUPs"/>
    <property type="match status" value="1"/>
</dbReference>
<evidence type="ECO:0000256" key="4">
    <source>
        <dbReference type="ARBA" id="ARBA00022741"/>
    </source>
</evidence>
<dbReference type="EMBL" id="MJLZ01000079">
    <property type="protein sequence ID" value="RLM18006.1"/>
    <property type="molecule type" value="Genomic_DNA"/>
</dbReference>
<evidence type="ECO:0000256" key="10">
    <source>
        <dbReference type="ARBA" id="ARBA00047890"/>
    </source>
</evidence>
<dbReference type="PANTHER" id="PTHR42914">
    <property type="entry name" value="7-CYANO-7-DEAZAGUANINE SYNTHASE"/>
    <property type="match status" value="1"/>
</dbReference>
<comment type="pathway">
    <text evidence="1">Purine metabolism; 7-cyano-7-deazaguanine biosynthesis.</text>
</comment>
<dbReference type="InterPro" id="IPR014729">
    <property type="entry name" value="Rossmann-like_a/b/a_fold"/>
</dbReference>
<dbReference type="SUPFAM" id="SSF52402">
    <property type="entry name" value="Adenine nucleotide alpha hydrolases-like"/>
    <property type="match status" value="1"/>
</dbReference>
<keyword evidence="7" id="KW-0067">ATP-binding</keyword>
<protein>
    <recommendedName>
        <fullName evidence="9">7-cyano-7-deazaguanine synthase</fullName>
        <ecNumber evidence="9">6.3.4.20</ecNumber>
    </recommendedName>
</protein>
<dbReference type="PANTHER" id="PTHR42914:SF1">
    <property type="entry name" value="7-CYANO-7-DEAZAGUANINE SYNTHASE"/>
    <property type="match status" value="1"/>
</dbReference>
<evidence type="ECO:0000256" key="2">
    <source>
        <dbReference type="ARBA" id="ARBA00022598"/>
    </source>
</evidence>
<comment type="similarity">
    <text evidence="8">Belongs to the QueC family.</text>
</comment>
<keyword evidence="5" id="KW-0671">Queuosine biosynthesis</keyword>
<evidence type="ECO:0000256" key="1">
    <source>
        <dbReference type="ARBA" id="ARBA00005061"/>
    </source>
</evidence>
<dbReference type="OrthoDB" id="9789567at2"/>
<keyword evidence="3" id="KW-0479">Metal-binding</keyword>
<organism evidence="11 12">
    <name type="scientific">Brenneria alni</name>
    <dbReference type="NCBI Taxonomy" id="71656"/>
    <lineage>
        <taxon>Bacteria</taxon>
        <taxon>Pseudomonadati</taxon>
        <taxon>Pseudomonadota</taxon>
        <taxon>Gammaproteobacteria</taxon>
        <taxon>Enterobacterales</taxon>
        <taxon>Pectobacteriaceae</taxon>
        <taxon>Brenneria</taxon>
    </lineage>
</organism>
<keyword evidence="12" id="KW-1185">Reference proteome</keyword>
<dbReference type="InterPro" id="IPR018317">
    <property type="entry name" value="QueC"/>
</dbReference>
<dbReference type="Proteomes" id="UP000285648">
    <property type="component" value="Unassembled WGS sequence"/>
</dbReference>
<name>A0A421DJA5_9GAMM</name>
<evidence type="ECO:0000256" key="8">
    <source>
        <dbReference type="ARBA" id="ARBA00037993"/>
    </source>
</evidence>
<keyword evidence="2" id="KW-0436">Ligase</keyword>
<evidence type="ECO:0000256" key="6">
    <source>
        <dbReference type="ARBA" id="ARBA00022833"/>
    </source>
</evidence>
<gene>
    <name evidence="11" type="ORF">BIY29_18760</name>
</gene>
<dbReference type="AlphaFoldDB" id="A0A421DJA5"/>
<sequence>MKKVIVLSSGGLDSTTVIYDLISNKYKVKPIFFDYGQHCVKTEWERLNDVLPKQSDEPEYINISDLFRGSKSRLITEANLWKDDIKDDDLYVPYRTLLFLSAASARAQTLNITEVFAGFINSNHAKEIDCSCEFLNSIDNLTENIGPVRIKLPFRHMSKSDVARKAIELEVPIGKTFSCQAMSKFPCGACPNCVERLAALRETGLLT</sequence>
<evidence type="ECO:0000256" key="7">
    <source>
        <dbReference type="ARBA" id="ARBA00022840"/>
    </source>
</evidence>
<accession>A0A421DJA5</accession>
<dbReference type="GO" id="GO:0005524">
    <property type="term" value="F:ATP binding"/>
    <property type="evidence" value="ECO:0007669"/>
    <property type="project" value="UniProtKB-KW"/>
</dbReference>
<evidence type="ECO:0000256" key="5">
    <source>
        <dbReference type="ARBA" id="ARBA00022785"/>
    </source>
</evidence>
<dbReference type="GO" id="GO:0008616">
    <property type="term" value="P:tRNA queuosine(34) biosynthetic process"/>
    <property type="evidence" value="ECO:0007669"/>
    <property type="project" value="UniProtKB-KW"/>
</dbReference>
<comment type="catalytic activity">
    <reaction evidence="10">
        <text>7-carboxy-7-carbaguanine + NH4(+) + 2 ATP = 7-cyano-7-carbaguanine + 2 AMP + 2 diphosphate + 2 H(+)</text>
        <dbReference type="Rhea" id="RHEA:27982"/>
        <dbReference type="ChEBI" id="CHEBI:15378"/>
        <dbReference type="ChEBI" id="CHEBI:28938"/>
        <dbReference type="ChEBI" id="CHEBI:30616"/>
        <dbReference type="ChEBI" id="CHEBI:33019"/>
        <dbReference type="ChEBI" id="CHEBI:45075"/>
        <dbReference type="ChEBI" id="CHEBI:61036"/>
        <dbReference type="ChEBI" id="CHEBI:456215"/>
        <dbReference type="EC" id="6.3.4.20"/>
    </reaction>
</comment>
<keyword evidence="4" id="KW-0547">Nucleotide-binding</keyword>
<dbReference type="RefSeq" id="WP_121576657.1">
    <property type="nucleotide sequence ID" value="NZ_MJLZ01000079.1"/>
</dbReference>
<dbReference type="Pfam" id="PF06508">
    <property type="entry name" value="QueC"/>
    <property type="match status" value="1"/>
</dbReference>
<reference evidence="11 12" key="1">
    <citation type="submission" date="2016-09" db="EMBL/GenBank/DDBJ databases">
        <authorList>
            <person name="Doonan J."/>
            <person name="Pachebat J.A."/>
            <person name="Golyshin P.N."/>
            <person name="Denman S."/>
            <person name="Mcdonald J.E."/>
        </authorList>
    </citation>
    <scope>NUCLEOTIDE SEQUENCE [LARGE SCALE GENOMIC DNA]</scope>
    <source>
        <strain evidence="11 12">NCPPB 3934</strain>
    </source>
</reference>
<comment type="caution">
    <text evidence="11">The sequence shown here is derived from an EMBL/GenBank/DDBJ whole genome shotgun (WGS) entry which is preliminary data.</text>
</comment>
<evidence type="ECO:0000313" key="11">
    <source>
        <dbReference type="EMBL" id="RLM18006.1"/>
    </source>
</evidence>
<proteinExistence type="inferred from homology"/>
<dbReference type="GO" id="GO:0046872">
    <property type="term" value="F:metal ion binding"/>
    <property type="evidence" value="ECO:0007669"/>
    <property type="project" value="UniProtKB-KW"/>
</dbReference>
<dbReference type="EC" id="6.3.4.20" evidence="9"/>
<evidence type="ECO:0000256" key="3">
    <source>
        <dbReference type="ARBA" id="ARBA00022723"/>
    </source>
</evidence>
<keyword evidence="6" id="KW-0862">Zinc</keyword>
<dbReference type="GO" id="GO:0016874">
    <property type="term" value="F:ligase activity"/>
    <property type="evidence" value="ECO:0007669"/>
    <property type="project" value="UniProtKB-KW"/>
</dbReference>
<evidence type="ECO:0000256" key="9">
    <source>
        <dbReference type="ARBA" id="ARBA00039149"/>
    </source>
</evidence>
<evidence type="ECO:0000313" key="12">
    <source>
        <dbReference type="Proteomes" id="UP000285648"/>
    </source>
</evidence>